<protein>
    <submittedName>
        <fullName evidence="2">Uncharacterized protein</fullName>
    </submittedName>
</protein>
<proteinExistence type="predicted"/>
<gene>
    <name evidence="2" type="ORF">HNQ57_001365</name>
</gene>
<feature type="signal peptide" evidence="1">
    <location>
        <begin position="1"/>
        <end position="18"/>
    </location>
</feature>
<dbReference type="AlphaFoldDB" id="A0A840R3U3"/>
<evidence type="ECO:0000313" key="3">
    <source>
        <dbReference type="Proteomes" id="UP000536640"/>
    </source>
</evidence>
<dbReference type="Proteomes" id="UP000536640">
    <property type="component" value="Unassembled WGS sequence"/>
</dbReference>
<dbReference type="RefSeq" id="WP_184461829.1">
    <property type="nucleotide sequence ID" value="NZ_JACHHW010000003.1"/>
</dbReference>
<evidence type="ECO:0000256" key="1">
    <source>
        <dbReference type="SAM" id="SignalP"/>
    </source>
</evidence>
<evidence type="ECO:0000313" key="2">
    <source>
        <dbReference type="EMBL" id="MBB5187102.1"/>
    </source>
</evidence>
<keyword evidence="3" id="KW-1185">Reference proteome</keyword>
<name>A0A840R3U3_9GAMM</name>
<accession>A0A840R3U3</accession>
<dbReference type="EMBL" id="JACHHW010000003">
    <property type="protein sequence ID" value="MBB5187102.1"/>
    <property type="molecule type" value="Genomic_DNA"/>
</dbReference>
<feature type="chain" id="PRO_5032406898" evidence="1">
    <location>
        <begin position="19"/>
        <end position="165"/>
    </location>
</feature>
<sequence length="165" mass="18242">MKKTLLFLGVLTSLTTSAGDFISAESLAKTHSIDQVSLVADRLGVQIYDGPYDGEIPTKSCEVSNVMGCVSYNALIPGVSLYEIPAYDASQDVEDYIYYSAYRNVMAGYYTAKPRQVYKTLVSTLGLSRMIEAEIFLMKSGQKAYGLFTGSERYKDLVNSVKEVY</sequence>
<organism evidence="2 3">
    <name type="scientific">Zhongshania antarctica</name>
    <dbReference type="NCBI Taxonomy" id="641702"/>
    <lineage>
        <taxon>Bacteria</taxon>
        <taxon>Pseudomonadati</taxon>
        <taxon>Pseudomonadota</taxon>
        <taxon>Gammaproteobacteria</taxon>
        <taxon>Cellvibrionales</taxon>
        <taxon>Spongiibacteraceae</taxon>
        <taxon>Zhongshania</taxon>
    </lineage>
</organism>
<keyword evidence="1" id="KW-0732">Signal</keyword>
<reference evidence="2 3" key="1">
    <citation type="submission" date="2020-08" db="EMBL/GenBank/DDBJ databases">
        <title>Genomic Encyclopedia of Type Strains, Phase IV (KMG-IV): sequencing the most valuable type-strain genomes for metagenomic binning, comparative biology and taxonomic classification.</title>
        <authorList>
            <person name="Goeker M."/>
        </authorList>
    </citation>
    <scope>NUCLEOTIDE SEQUENCE [LARGE SCALE GENOMIC DNA]</scope>
    <source>
        <strain evidence="2 3">DSM 25701</strain>
    </source>
</reference>
<comment type="caution">
    <text evidence="2">The sequence shown here is derived from an EMBL/GenBank/DDBJ whole genome shotgun (WGS) entry which is preliminary data.</text>
</comment>